<evidence type="ECO:0000259" key="2">
    <source>
        <dbReference type="Pfam" id="PF05922"/>
    </source>
</evidence>
<dbReference type="Gene3D" id="3.30.70.80">
    <property type="entry name" value="Peptidase S8 propeptide/proteinase inhibitor I9"/>
    <property type="match status" value="1"/>
</dbReference>
<gene>
    <name evidence="3" type="ORF">CKAH01_16542</name>
</gene>
<protein>
    <submittedName>
        <fullName evidence="3">Subtilisin-like protease</fullName>
    </submittedName>
</protein>
<keyword evidence="3" id="KW-0645">Protease</keyword>
<accession>A0AAE0D8F1</accession>
<dbReference type="InterPro" id="IPR037045">
    <property type="entry name" value="S8pro/Inhibitor_I9_sf"/>
</dbReference>
<dbReference type="Proteomes" id="UP001281614">
    <property type="component" value="Unassembled WGS sequence"/>
</dbReference>
<reference evidence="3" key="1">
    <citation type="submission" date="2023-02" db="EMBL/GenBank/DDBJ databases">
        <title>Colletotrichum kahawae CIFC_Que2 genome sequencing and assembly.</title>
        <authorList>
            <person name="Baroncelli R."/>
        </authorList>
    </citation>
    <scope>NUCLEOTIDE SEQUENCE</scope>
    <source>
        <strain evidence="3">CIFC_Que2</strain>
    </source>
</reference>
<comment type="caution">
    <text evidence="3">The sequence shown here is derived from an EMBL/GenBank/DDBJ whole genome shotgun (WGS) entry which is preliminary data.</text>
</comment>
<dbReference type="GO" id="GO:0006508">
    <property type="term" value="P:proteolysis"/>
    <property type="evidence" value="ECO:0007669"/>
    <property type="project" value="UniProtKB-KW"/>
</dbReference>
<feature type="signal peptide" evidence="1">
    <location>
        <begin position="1"/>
        <end position="21"/>
    </location>
</feature>
<evidence type="ECO:0000313" key="4">
    <source>
        <dbReference type="Proteomes" id="UP001281614"/>
    </source>
</evidence>
<dbReference type="InterPro" id="IPR010259">
    <property type="entry name" value="S8pro/Inhibitor_I9"/>
</dbReference>
<dbReference type="GO" id="GO:0008233">
    <property type="term" value="F:peptidase activity"/>
    <property type="evidence" value="ECO:0007669"/>
    <property type="project" value="UniProtKB-KW"/>
</dbReference>
<sequence>MARHIWGLFLRGRFVVGVVSAAEEQKKSYIVHLEQAERVSGARRRSLKQVFLDSVDMDLASVLYISSITMNGYAAQLTEAQDEASRAHGSVL</sequence>
<dbReference type="Pfam" id="PF05922">
    <property type="entry name" value="Inhibitor_I9"/>
    <property type="match status" value="1"/>
</dbReference>
<keyword evidence="1" id="KW-0732">Signal</keyword>
<organism evidence="3 4">
    <name type="scientific">Colletotrichum kahawae</name>
    <name type="common">Coffee berry disease fungus</name>
    <dbReference type="NCBI Taxonomy" id="34407"/>
    <lineage>
        <taxon>Eukaryota</taxon>
        <taxon>Fungi</taxon>
        <taxon>Dikarya</taxon>
        <taxon>Ascomycota</taxon>
        <taxon>Pezizomycotina</taxon>
        <taxon>Sordariomycetes</taxon>
        <taxon>Hypocreomycetidae</taxon>
        <taxon>Glomerellales</taxon>
        <taxon>Glomerellaceae</taxon>
        <taxon>Colletotrichum</taxon>
        <taxon>Colletotrichum gloeosporioides species complex</taxon>
    </lineage>
</organism>
<evidence type="ECO:0000313" key="3">
    <source>
        <dbReference type="EMBL" id="KAK2760139.1"/>
    </source>
</evidence>
<proteinExistence type="predicted"/>
<keyword evidence="4" id="KW-1185">Reference proteome</keyword>
<evidence type="ECO:0000256" key="1">
    <source>
        <dbReference type="SAM" id="SignalP"/>
    </source>
</evidence>
<dbReference type="AlphaFoldDB" id="A0AAE0D8F1"/>
<keyword evidence="3" id="KW-0378">Hydrolase</keyword>
<dbReference type="EMBL" id="VYYT01000173">
    <property type="protein sequence ID" value="KAK2760139.1"/>
    <property type="molecule type" value="Genomic_DNA"/>
</dbReference>
<feature type="chain" id="PRO_5041993858" evidence="1">
    <location>
        <begin position="22"/>
        <end position="92"/>
    </location>
</feature>
<feature type="domain" description="Inhibitor I9" evidence="2">
    <location>
        <begin position="28"/>
        <end position="90"/>
    </location>
</feature>
<name>A0AAE0D8F1_COLKA</name>